<proteinExistence type="predicted"/>
<name>A0A0R3QE88_9BILA</name>
<dbReference type="STRING" id="42155.A0A0R3QE88"/>
<sequence length="45" mass="5028">MDGNIFEQPLTAESLQQILTFFKKNGLTESEEALSREAATVLRLS</sequence>
<organism evidence="3">
    <name type="scientific">Brugia timori</name>
    <dbReference type="NCBI Taxonomy" id="42155"/>
    <lineage>
        <taxon>Eukaryota</taxon>
        <taxon>Metazoa</taxon>
        <taxon>Ecdysozoa</taxon>
        <taxon>Nematoda</taxon>
        <taxon>Chromadorea</taxon>
        <taxon>Rhabditida</taxon>
        <taxon>Spirurina</taxon>
        <taxon>Spiruromorpha</taxon>
        <taxon>Filarioidea</taxon>
        <taxon>Onchocercidae</taxon>
        <taxon>Brugia</taxon>
    </lineage>
</organism>
<dbReference type="Proteomes" id="UP000280834">
    <property type="component" value="Unassembled WGS sequence"/>
</dbReference>
<dbReference type="EMBL" id="UZAG01003762">
    <property type="protein sequence ID" value="VDO15863.1"/>
    <property type="molecule type" value="Genomic_DNA"/>
</dbReference>
<protein>
    <submittedName>
        <fullName evidence="3">LisH domain-containing protein</fullName>
    </submittedName>
</protein>
<dbReference type="WBParaSite" id="BTMF_0000467601-mRNA-1">
    <property type="protein sequence ID" value="BTMF_0000467601-mRNA-1"/>
    <property type="gene ID" value="BTMF_0000467601"/>
</dbReference>
<keyword evidence="2" id="KW-1185">Reference proteome</keyword>
<dbReference type="InterPro" id="IPR006594">
    <property type="entry name" value="LisH"/>
</dbReference>
<evidence type="ECO:0000313" key="3">
    <source>
        <dbReference type="WBParaSite" id="BTMF_0000467601-mRNA-1"/>
    </source>
</evidence>
<gene>
    <name evidence="1" type="ORF">BTMF_LOCUS3970</name>
</gene>
<reference evidence="3" key="1">
    <citation type="submission" date="2017-02" db="UniProtKB">
        <authorList>
            <consortium name="WormBaseParasite"/>
        </authorList>
    </citation>
    <scope>IDENTIFICATION</scope>
</reference>
<dbReference type="PROSITE" id="PS50896">
    <property type="entry name" value="LISH"/>
    <property type="match status" value="1"/>
</dbReference>
<dbReference type="AlphaFoldDB" id="A0A0R3QE88"/>
<evidence type="ECO:0000313" key="1">
    <source>
        <dbReference type="EMBL" id="VDO15863.1"/>
    </source>
</evidence>
<reference evidence="1 2" key="2">
    <citation type="submission" date="2018-11" db="EMBL/GenBank/DDBJ databases">
        <authorList>
            <consortium name="Pathogen Informatics"/>
        </authorList>
    </citation>
    <scope>NUCLEOTIDE SEQUENCE [LARGE SCALE GENOMIC DNA]</scope>
</reference>
<evidence type="ECO:0000313" key="2">
    <source>
        <dbReference type="Proteomes" id="UP000280834"/>
    </source>
</evidence>
<accession>A0A0R3QE88</accession>